<dbReference type="PROSITE" id="PS51444">
    <property type="entry name" value="FH2"/>
    <property type="match status" value="1"/>
</dbReference>
<evidence type="ECO:0000256" key="2">
    <source>
        <dbReference type="SAM" id="Coils"/>
    </source>
</evidence>
<feature type="compositionally biased region" description="Basic and acidic residues" evidence="3">
    <location>
        <begin position="1"/>
        <end position="13"/>
    </location>
</feature>
<dbReference type="Gene3D" id="1.20.58.2220">
    <property type="entry name" value="Formin, FH2 domain"/>
    <property type="match status" value="1"/>
</dbReference>
<dbReference type="GO" id="GO:0005856">
    <property type="term" value="C:cytoskeleton"/>
    <property type="evidence" value="ECO:0007669"/>
    <property type="project" value="TreeGrafter"/>
</dbReference>
<feature type="compositionally biased region" description="Low complexity" evidence="3">
    <location>
        <begin position="1118"/>
        <end position="1128"/>
    </location>
</feature>
<feature type="region of interest" description="Disordered" evidence="3">
    <location>
        <begin position="1003"/>
        <end position="1128"/>
    </location>
</feature>
<dbReference type="PANTHER" id="PTHR45920">
    <property type="entry name" value="FORMIN HOMOLOGY 2 DOMAIN CONTAINING, ISOFORM I"/>
    <property type="match status" value="1"/>
</dbReference>
<proteinExistence type="inferred from homology"/>
<dbReference type="GeneTree" id="ENSGT00940000165811"/>
<dbReference type="GO" id="GO:0005737">
    <property type="term" value="C:cytoplasm"/>
    <property type="evidence" value="ECO:0007669"/>
    <property type="project" value="UniProtKB-ARBA"/>
</dbReference>
<feature type="coiled-coil region" evidence="2">
    <location>
        <begin position="1434"/>
        <end position="1461"/>
    </location>
</feature>
<dbReference type="SUPFAM" id="SSF101447">
    <property type="entry name" value="Formin homology 2 domain (FH2 domain)"/>
    <property type="match status" value="1"/>
</dbReference>
<dbReference type="Pfam" id="PF02181">
    <property type="entry name" value="FH2"/>
    <property type="match status" value="1"/>
</dbReference>
<dbReference type="PANTHER" id="PTHR45920:SF7">
    <property type="entry name" value="FORMIN-G"/>
    <property type="match status" value="1"/>
</dbReference>
<dbReference type="InterPro" id="IPR015425">
    <property type="entry name" value="FH2_Formin"/>
</dbReference>
<dbReference type="SMART" id="SM00498">
    <property type="entry name" value="FH2"/>
    <property type="match status" value="1"/>
</dbReference>
<feature type="compositionally biased region" description="Low complexity" evidence="3">
    <location>
        <begin position="306"/>
        <end position="324"/>
    </location>
</feature>
<sequence length="1631" mass="177350">MGNQDAKLRRAEENTLGQSSRDVVSKGWMGRGKGDATSKKKGKLDSIGSTGGFLGIRRRRAVSRSEASDSPEKLPAETAIQDTEGLKVSHVPPHQEPALQVTNVSQQQVVRTPSSETDANSFYSAPEPEVNMNETDNLLADIEEAIVQQHVMGHICEQEVDKSKLSSTIIERPPISDDMKNQVDIFSSCILEWSLGIETSGDNIPEVNASKMVIQEVANVASAEASSWCVQDLEIVGGVTIPGVESRAPYMCSRLGSSSQSPLQGALNGIQHSPSTLLALGHGNRGHTSHHPVVAPAYAITTTRQLSSPHNSPAASPAQSPLLPRSVRGGNGTQKDVWLAERERLQSRSADWSEEFHQDRVLSKVGSADQLLHRNGIYSTEEQVQLRPLQAISAPFRGQDLLDSICCSMQDSSAIANNPEFVQQLCSQLLAAGLLHSSVGLGASTLALKAEQKYAWVLPGVEHKTNHPQLSNGTPVHSEKQACIDETPFETDSPMSIRWLKREHKEELTKIQHENNLKLSCLRSEHAEAEAHFENVVSNLSKRLAELTDYNKNWLQNKTLHQDASIGTSDHTDLLPYLHVAVQTQSTEMQSVQTSPIEPRTTCNVFSQTDFESSLLELNYASSSPVEKEHKPASSCLSLRSLLSPSPCSIAVTQQTSSPALVTHQPPRQIRHLASPLNLTDSFGETSHFQLPIPGCPSHTLPSASLAPSSTNVVTSQMSPTSTVPTKALCQPVIVSHLCPQSISHVVAASVSTIPQTFSSSLKSPLPSFVNAGEKAPCDQTPLPKSDFVEKDYCLCSSQKTLPVQIPPPPLPCVLLGSPAPPSSVKPLLHSNGLLTKQPYLQEASLTLPPSAMPQEALGSVSPPSSIPSVYFRLSPVPPAPPLPQFIGLPQQPPPLPPHLHRSGIAMPPSLPIVSSIPPLPPLPPGSSLIPFAPPLPPSISQIPMPPPLPPGMSQIPAPPPLPPGMSQIPAPPPLPPGMSQIPAPPPLPPGMSQIPAPPPLPPGMSQIPAPPPFPPGISQIPAPPPLPTGISQIPAPPPLPPGVSQIPAPPPLPTGISQIPAPPPLPPGISQIPVPPPLPSCHQSSPVPPPLPLPSDISLVPAPPPPPPPPPPPLPSLPSAAGLLLPSTQIPLPGGHLTFTPLMELKEQLPRKTAIEPSLPMKPLYWTRIQLKEKREAKTFWDKLEELPINSQDFEHFFCKAAVKEKKKPLSDVFSRRSKSKQIIKVLDNKRSQAVGILMSSLHLDMKDIRHAVLQLDNLVVDLETLQALYDNRATKEELDKIAKHIKSNEGKEDAKILDKPEQFLSELAEIPSFAARVYCIIFQATFTENIESITGKLDNVQKVIKTLRDGSGVQRLLALVLTLGNYMNGGNRTRGQADGFSLDILPKLRDVKSSDSSTTLLRYMASHYLRNIDVISNLDSKVFPLPEPQSLFQASQIRFEDFQKELRKLRKDLQVCKTKSLLVCKESVEEHLEPFKSKTDAFVQTATKEQEATEQYLEESQTIFQDLAKFFSVKPKSGDKEVTLNHFFTIWYEFSLHFKEMWEKESKLIATEMYDCLLFTMCHYSPYSTAILASNVLFLSTHKLLDDEVLGAFHTLEIMLSISSSMVGLNETLCENTTKISTGVNTRPN</sequence>
<dbReference type="GO" id="GO:0051015">
    <property type="term" value="F:actin filament binding"/>
    <property type="evidence" value="ECO:0007669"/>
    <property type="project" value="TreeGrafter"/>
</dbReference>
<comment type="similarity">
    <text evidence="1">Belongs to the formin homology family. Cappuccino subfamily.</text>
</comment>
<reference evidence="5" key="1">
    <citation type="submission" date="2025-05" db="UniProtKB">
        <authorList>
            <consortium name="Ensembl"/>
        </authorList>
    </citation>
    <scope>IDENTIFICATION</scope>
</reference>
<organism evidence="5 6">
    <name type="scientific">Eptatretus burgeri</name>
    <name type="common">Inshore hagfish</name>
    <dbReference type="NCBI Taxonomy" id="7764"/>
    <lineage>
        <taxon>Eukaryota</taxon>
        <taxon>Metazoa</taxon>
        <taxon>Chordata</taxon>
        <taxon>Craniata</taxon>
        <taxon>Vertebrata</taxon>
        <taxon>Cyclostomata</taxon>
        <taxon>Myxini</taxon>
        <taxon>Myxiniformes</taxon>
        <taxon>Myxinidae</taxon>
        <taxon>Eptatretinae</taxon>
        <taxon>Eptatretus</taxon>
    </lineage>
</organism>
<feature type="compositionally biased region" description="Pro residues" evidence="3">
    <location>
        <begin position="1003"/>
        <end position="1028"/>
    </location>
</feature>
<evidence type="ECO:0000259" key="4">
    <source>
        <dbReference type="PROSITE" id="PS51444"/>
    </source>
</evidence>
<dbReference type="Proteomes" id="UP000694388">
    <property type="component" value="Unplaced"/>
</dbReference>
<feature type="compositionally biased region" description="Pro residues" evidence="3">
    <location>
        <begin position="1061"/>
        <end position="1080"/>
    </location>
</feature>
<dbReference type="Ensembl" id="ENSEBUT00000008618.1">
    <property type="protein sequence ID" value="ENSEBUP00000008125.1"/>
    <property type="gene ID" value="ENSEBUG00000005284.1"/>
</dbReference>
<feature type="compositionally biased region" description="Pro residues" evidence="3">
    <location>
        <begin position="1035"/>
        <end position="1054"/>
    </location>
</feature>
<accession>A0A8C4Q0E8</accession>
<feature type="region of interest" description="Disordered" evidence="3">
    <location>
        <begin position="947"/>
        <end position="986"/>
    </location>
</feature>
<evidence type="ECO:0000256" key="3">
    <source>
        <dbReference type="SAM" id="MobiDB-lite"/>
    </source>
</evidence>
<keyword evidence="2" id="KW-0175">Coiled coil</keyword>
<evidence type="ECO:0000313" key="5">
    <source>
        <dbReference type="Ensembl" id="ENSEBUP00000008125.1"/>
    </source>
</evidence>
<feature type="compositionally biased region" description="Polar residues" evidence="3">
    <location>
        <begin position="102"/>
        <end position="123"/>
    </location>
</feature>
<protein>
    <recommendedName>
        <fullName evidence="4">FH2 domain-containing protein</fullName>
    </recommendedName>
</protein>
<dbReference type="GO" id="GO:0030866">
    <property type="term" value="P:cortical actin cytoskeleton organization"/>
    <property type="evidence" value="ECO:0007669"/>
    <property type="project" value="TreeGrafter"/>
</dbReference>
<dbReference type="Ensembl" id="ENSEBUT00000008646.1">
    <property type="protein sequence ID" value="ENSEBUP00000008152.1"/>
    <property type="gene ID" value="ENSEBUG00000005284.1"/>
</dbReference>
<dbReference type="InterPro" id="IPR042201">
    <property type="entry name" value="FH2_Formin_sf"/>
</dbReference>
<evidence type="ECO:0000313" key="6">
    <source>
        <dbReference type="Proteomes" id="UP000694388"/>
    </source>
</evidence>
<feature type="compositionally biased region" description="Basic and acidic residues" evidence="3">
    <location>
        <begin position="66"/>
        <end position="75"/>
    </location>
</feature>
<evidence type="ECO:0000256" key="1">
    <source>
        <dbReference type="ARBA" id="ARBA00005271"/>
    </source>
</evidence>
<feature type="region of interest" description="Disordered" evidence="3">
    <location>
        <begin position="1"/>
        <end position="76"/>
    </location>
</feature>
<feature type="domain" description="FH2" evidence="4">
    <location>
        <begin position="1152"/>
        <end position="1566"/>
    </location>
</feature>
<feature type="region of interest" description="Disordered" evidence="3">
    <location>
        <begin position="303"/>
        <end position="333"/>
    </location>
</feature>
<feature type="region of interest" description="Disordered" evidence="3">
    <location>
        <begin position="102"/>
        <end position="129"/>
    </location>
</feature>
<feature type="compositionally biased region" description="Pro residues" evidence="3">
    <location>
        <begin position="1102"/>
        <end position="1117"/>
    </location>
</feature>
<keyword evidence="6" id="KW-1185">Reference proteome</keyword>
<dbReference type="PRINTS" id="PR01217">
    <property type="entry name" value="PRICHEXTENSN"/>
</dbReference>
<name>A0A8C4Q0E8_EPTBU</name>